<keyword evidence="3" id="KW-0804">Transcription</keyword>
<accession>A0ABR9FUB2</accession>
<reference evidence="6 7" key="1">
    <citation type="submission" date="2020-07" db="EMBL/GenBank/DDBJ databases">
        <title>Halophilic bacteria isolated from french cheeses.</title>
        <authorList>
            <person name="Kothe C.I."/>
            <person name="Farah-Kraiem B."/>
            <person name="Renault P."/>
            <person name="Dridi B."/>
        </authorList>
    </citation>
    <scope>NUCLEOTIDE SEQUENCE [LARGE SCALE GENOMIC DNA]</scope>
    <source>
        <strain evidence="6 7">FME20</strain>
    </source>
</reference>
<keyword evidence="7" id="KW-1185">Reference proteome</keyword>
<evidence type="ECO:0000256" key="1">
    <source>
        <dbReference type="ARBA" id="ARBA00023015"/>
    </source>
</evidence>
<dbReference type="RefSeq" id="WP_192536753.1">
    <property type="nucleotide sequence ID" value="NZ_RRZB01000003.1"/>
</dbReference>
<evidence type="ECO:0000256" key="4">
    <source>
        <dbReference type="PROSITE-ProRule" id="PRU00335"/>
    </source>
</evidence>
<dbReference type="Gene3D" id="1.10.10.60">
    <property type="entry name" value="Homeodomain-like"/>
    <property type="match status" value="1"/>
</dbReference>
<evidence type="ECO:0000256" key="2">
    <source>
        <dbReference type="ARBA" id="ARBA00023125"/>
    </source>
</evidence>
<sequence>MARSKATQRIVEAAVTHFAAASYDGASLSAIAEAVGIRKASLYAHFASKEALFMAAFEEALTKERAFADDCFADEGSEALPGSHYCQALVRRFGEVAHLRFFLRASYISPVTLTEPVDALHETYLAQLKAHFLDKLSRWEKATITPTSTQVSRFGEAYLGIVDSLQVKLIYTTAELAESRLAALLSVFEDSLIHHLDTDKTS</sequence>
<evidence type="ECO:0000313" key="6">
    <source>
        <dbReference type="EMBL" id="MBE0462238.1"/>
    </source>
</evidence>
<gene>
    <name evidence="6" type="ORF">EI547_02040</name>
</gene>
<feature type="domain" description="HTH tetR-type" evidence="5">
    <location>
        <begin position="4"/>
        <end position="64"/>
    </location>
</feature>
<dbReference type="Pfam" id="PF00440">
    <property type="entry name" value="TetR_N"/>
    <property type="match status" value="1"/>
</dbReference>
<dbReference type="PROSITE" id="PS50977">
    <property type="entry name" value="HTH_TETR_2"/>
    <property type="match status" value="1"/>
</dbReference>
<keyword evidence="1" id="KW-0805">Transcription regulation</keyword>
<dbReference type="InterPro" id="IPR009057">
    <property type="entry name" value="Homeodomain-like_sf"/>
</dbReference>
<dbReference type="SUPFAM" id="SSF46689">
    <property type="entry name" value="Homeodomain-like"/>
    <property type="match status" value="1"/>
</dbReference>
<proteinExistence type="predicted"/>
<dbReference type="InterPro" id="IPR001647">
    <property type="entry name" value="HTH_TetR"/>
</dbReference>
<evidence type="ECO:0000259" key="5">
    <source>
        <dbReference type="PROSITE" id="PS50977"/>
    </source>
</evidence>
<comment type="caution">
    <text evidence="6">The sequence shown here is derived from an EMBL/GenBank/DDBJ whole genome shotgun (WGS) entry which is preliminary data.</text>
</comment>
<dbReference type="PANTHER" id="PTHR30055:SF234">
    <property type="entry name" value="HTH-TYPE TRANSCRIPTIONAL REGULATOR BETI"/>
    <property type="match status" value="1"/>
</dbReference>
<name>A0ABR9FUB2_9GAMM</name>
<dbReference type="PANTHER" id="PTHR30055">
    <property type="entry name" value="HTH-TYPE TRANSCRIPTIONAL REGULATOR RUTR"/>
    <property type="match status" value="1"/>
</dbReference>
<dbReference type="InterPro" id="IPR050109">
    <property type="entry name" value="HTH-type_TetR-like_transc_reg"/>
</dbReference>
<dbReference type="Proteomes" id="UP001645038">
    <property type="component" value="Unassembled WGS sequence"/>
</dbReference>
<keyword evidence="2 4" id="KW-0238">DNA-binding</keyword>
<dbReference type="PRINTS" id="PR00455">
    <property type="entry name" value="HTHTETR"/>
</dbReference>
<evidence type="ECO:0000313" key="7">
    <source>
        <dbReference type="Proteomes" id="UP001645038"/>
    </source>
</evidence>
<protein>
    <submittedName>
        <fullName evidence="6">TetR/AcrR family transcriptional regulator</fullName>
    </submittedName>
</protein>
<organism evidence="6 7">
    <name type="scientific">Halomonas colorata</name>
    <dbReference type="NCBI Taxonomy" id="2742615"/>
    <lineage>
        <taxon>Bacteria</taxon>
        <taxon>Pseudomonadati</taxon>
        <taxon>Pseudomonadota</taxon>
        <taxon>Gammaproteobacteria</taxon>
        <taxon>Oceanospirillales</taxon>
        <taxon>Halomonadaceae</taxon>
        <taxon>Halomonas</taxon>
    </lineage>
</organism>
<dbReference type="Gene3D" id="1.10.357.10">
    <property type="entry name" value="Tetracycline Repressor, domain 2"/>
    <property type="match status" value="1"/>
</dbReference>
<evidence type="ECO:0000256" key="3">
    <source>
        <dbReference type="ARBA" id="ARBA00023163"/>
    </source>
</evidence>
<feature type="DNA-binding region" description="H-T-H motif" evidence="4">
    <location>
        <begin position="27"/>
        <end position="46"/>
    </location>
</feature>
<dbReference type="EMBL" id="RRZB01000003">
    <property type="protein sequence ID" value="MBE0462238.1"/>
    <property type="molecule type" value="Genomic_DNA"/>
</dbReference>